<proteinExistence type="predicted"/>
<sequence>MGVLPTEENTNYRPHNFEVAEMLLNKNVRERYDNKKDTTIKKRKAIEKNRKIKRGDIIRFASDFKLITFPKSGDG</sequence>
<evidence type="ECO:0000313" key="1">
    <source>
        <dbReference type="EMBL" id="EYC09273.1"/>
    </source>
</evidence>
<organism evidence="1 2">
    <name type="scientific">Ancylostoma ceylanicum</name>
    <dbReference type="NCBI Taxonomy" id="53326"/>
    <lineage>
        <taxon>Eukaryota</taxon>
        <taxon>Metazoa</taxon>
        <taxon>Ecdysozoa</taxon>
        <taxon>Nematoda</taxon>
        <taxon>Chromadorea</taxon>
        <taxon>Rhabditida</taxon>
        <taxon>Rhabditina</taxon>
        <taxon>Rhabditomorpha</taxon>
        <taxon>Strongyloidea</taxon>
        <taxon>Ancylostomatidae</taxon>
        <taxon>Ancylostomatinae</taxon>
        <taxon>Ancylostoma</taxon>
    </lineage>
</organism>
<gene>
    <name evidence="1" type="primary">Acey_s0061.g3252</name>
    <name evidence="1" type="ORF">Y032_0061g3252</name>
</gene>
<evidence type="ECO:0000313" key="2">
    <source>
        <dbReference type="Proteomes" id="UP000024635"/>
    </source>
</evidence>
<dbReference type="AlphaFoldDB" id="A0A016U3S6"/>
<dbReference type="EMBL" id="JARK01001397">
    <property type="protein sequence ID" value="EYC09273.1"/>
    <property type="molecule type" value="Genomic_DNA"/>
</dbReference>
<dbReference type="Proteomes" id="UP000024635">
    <property type="component" value="Unassembled WGS sequence"/>
</dbReference>
<accession>A0A016U3S6</accession>
<keyword evidence="2" id="KW-1185">Reference proteome</keyword>
<reference evidence="2" key="1">
    <citation type="journal article" date="2015" name="Nat. Genet.">
        <title>The genome and transcriptome of the zoonotic hookworm Ancylostoma ceylanicum identify infection-specific gene families.</title>
        <authorList>
            <person name="Schwarz E.M."/>
            <person name="Hu Y."/>
            <person name="Antoshechkin I."/>
            <person name="Miller M.M."/>
            <person name="Sternberg P.W."/>
            <person name="Aroian R.V."/>
        </authorList>
    </citation>
    <scope>NUCLEOTIDE SEQUENCE</scope>
    <source>
        <strain evidence="2">HY135</strain>
    </source>
</reference>
<name>A0A016U3S6_9BILA</name>
<comment type="caution">
    <text evidence="1">The sequence shown here is derived from an EMBL/GenBank/DDBJ whole genome shotgun (WGS) entry which is preliminary data.</text>
</comment>
<protein>
    <submittedName>
        <fullName evidence="1">Uncharacterized protein</fullName>
    </submittedName>
</protein>